<sequence length="334" mass="36700">MPADSSPSPADVRLLPDNSAGGSDARVDARSSDFLARNEAEVVAAATPGRQLSDLPKDELENLAEEFGIDPTRFKDRQGLVAAIHDRRQTIAGFERDALLDVVRWGRRPVAVNASKEQLAQEIARIKSMRFVGLSHRGLVVLARMRGVTAEDAEPIPDLIKKLRKQEGFFAKLSRKRRSVIASVVSSVVGEPDSAREYQYLPTPEGRQPVGSGPASATIKEEIEDAGLFGGITNRIKKSADTYINQKLDEIETRIDRKLDEIDRRLAEWRDKEVANRIKILKITLWASVIVGIVSLIYSYVKVNFPVGADKPVPKVVAPPVLHPAPLAPEPANP</sequence>
<dbReference type="RefSeq" id="WP_206293107.1">
    <property type="nucleotide sequence ID" value="NZ_CP063458.1"/>
</dbReference>
<dbReference type="KEGG" id="hbs:IPV69_01295"/>
<keyword evidence="3" id="KW-1185">Reference proteome</keyword>
<evidence type="ECO:0000313" key="2">
    <source>
        <dbReference type="EMBL" id="QOV90038.1"/>
    </source>
</evidence>
<accession>A0A7M2WWX6</accession>
<gene>
    <name evidence="2" type="ORF">IPV69_01295</name>
</gene>
<proteinExistence type="predicted"/>
<reference evidence="2 3" key="1">
    <citation type="submission" date="2020-10" db="EMBL/GenBank/DDBJ databases">
        <title>Wide distribution of Phycisphaera-like planctomycetes from WD2101 soil group in peatlands and genome analysis of the first cultivated representative.</title>
        <authorList>
            <person name="Dedysh S.N."/>
            <person name="Beletsky A.V."/>
            <person name="Ivanova A."/>
            <person name="Kulichevskaya I.S."/>
            <person name="Suzina N.E."/>
            <person name="Philippov D.A."/>
            <person name="Rakitin A.L."/>
            <person name="Mardanov A.V."/>
            <person name="Ravin N.V."/>
        </authorList>
    </citation>
    <scope>NUCLEOTIDE SEQUENCE [LARGE SCALE GENOMIC DNA]</scope>
    <source>
        <strain evidence="2 3">M1803</strain>
    </source>
</reference>
<dbReference type="EMBL" id="CP063458">
    <property type="protein sequence ID" value="QOV90038.1"/>
    <property type="molecule type" value="Genomic_DNA"/>
</dbReference>
<evidence type="ECO:0000256" key="1">
    <source>
        <dbReference type="SAM" id="MobiDB-lite"/>
    </source>
</evidence>
<feature type="region of interest" description="Disordered" evidence="1">
    <location>
        <begin position="1"/>
        <end position="27"/>
    </location>
</feature>
<evidence type="ECO:0000313" key="3">
    <source>
        <dbReference type="Proteomes" id="UP000593765"/>
    </source>
</evidence>
<dbReference type="Proteomes" id="UP000593765">
    <property type="component" value="Chromosome"/>
</dbReference>
<dbReference type="AlphaFoldDB" id="A0A7M2WWX6"/>
<organism evidence="2 3">
    <name type="scientific">Humisphaera borealis</name>
    <dbReference type="NCBI Taxonomy" id="2807512"/>
    <lineage>
        <taxon>Bacteria</taxon>
        <taxon>Pseudomonadati</taxon>
        <taxon>Planctomycetota</taxon>
        <taxon>Phycisphaerae</taxon>
        <taxon>Tepidisphaerales</taxon>
        <taxon>Tepidisphaeraceae</taxon>
        <taxon>Humisphaera</taxon>
    </lineage>
</organism>
<protein>
    <submittedName>
        <fullName evidence="2">Uncharacterized protein</fullName>
    </submittedName>
</protein>
<name>A0A7M2WWX6_9BACT</name>